<evidence type="ECO:0000256" key="5">
    <source>
        <dbReference type="ARBA" id="ARBA00023136"/>
    </source>
</evidence>
<reference evidence="9 11" key="2">
    <citation type="journal article" date="2014" name="Int. J. Syst. Evol. Microbiol.">
        <title>Complete genome sequence of Corynebacterium casei LMG S-19264T (=DSM 44701T), isolated from a smear-ripened cheese.</title>
        <authorList>
            <consortium name="US DOE Joint Genome Institute (JGI-PGF)"/>
            <person name="Walter F."/>
            <person name="Albersmeier A."/>
            <person name="Kalinowski J."/>
            <person name="Ruckert C."/>
        </authorList>
    </citation>
    <scope>NUCLEOTIDE SEQUENCE [LARGE SCALE GENOMIC DNA]</scope>
    <source>
        <strain evidence="9 11">CCM 8635</strain>
    </source>
</reference>
<dbReference type="Pfam" id="PF07690">
    <property type="entry name" value="MFS_1"/>
    <property type="match status" value="1"/>
</dbReference>
<dbReference type="InterPro" id="IPR036259">
    <property type="entry name" value="MFS_trans_sf"/>
</dbReference>
<feature type="transmembrane region" description="Helical" evidence="6">
    <location>
        <begin position="347"/>
        <end position="368"/>
    </location>
</feature>
<dbReference type="RefSeq" id="WP_005286998.1">
    <property type="nucleotide sequence ID" value="NZ_BMDA01000001.1"/>
</dbReference>
<evidence type="ECO:0000256" key="1">
    <source>
        <dbReference type="ARBA" id="ARBA00004651"/>
    </source>
</evidence>
<evidence type="ECO:0000256" key="2">
    <source>
        <dbReference type="ARBA" id="ARBA00022475"/>
    </source>
</evidence>
<dbReference type="GO" id="GO:0022857">
    <property type="term" value="F:transmembrane transporter activity"/>
    <property type="evidence" value="ECO:0007669"/>
    <property type="project" value="InterPro"/>
</dbReference>
<keyword evidence="10" id="KW-1185">Reference proteome</keyword>
<dbReference type="STRING" id="1217698.F888_02734"/>
<comment type="subcellular location">
    <subcellularLocation>
        <location evidence="1">Cell membrane</location>
        <topology evidence="1">Multi-pass membrane protein</topology>
    </subcellularLocation>
</comment>
<dbReference type="PANTHER" id="PTHR43124:SF3">
    <property type="entry name" value="CHLORAMPHENICOL EFFLUX PUMP RV0191"/>
    <property type="match status" value="1"/>
</dbReference>
<feature type="transmembrane region" description="Helical" evidence="6">
    <location>
        <begin position="285"/>
        <end position="306"/>
    </location>
</feature>
<evidence type="ECO:0000313" key="10">
    <source>
        <dbReference type="Proteomes" id="UP000013200"/>
    </source>
</evidence>
<dbReference type="GeneID" id="80103154"/>
<dbReference type="EMBL" id="BMDA01000001">
    <property type="protein sequence ID" value="GGH27584.1"/>
    <property type="molecule type" value="Genomic_DNA"/>
</dbReference>
<reference evidence="8 10" key="1">
    <citation type="submission" date="2013-02" db="EMBL/GenBank/DDBJ databases">
        <title>The Genome Sequence of Acinetobacter sp. NIPH 3623.</title>
        <authorList>
            <consortium name="The Broad Institute Genome Sequencing Platform"/>
            <consortium name="The Broad Institute Genome Sequencing Center for Infectious Disease"/>
            <person name="Cerqueira G."/>
            <person name="Feldgarden M."/>
            <person name="Courvalin P."/>
            <person name="Perichon B."/>
            <person name="Grillot-Courvalin C."/>
            <person name="Clermont D."/>
            <person name="Rocha E."/>
            <person name="Yoon E.-J."/>
            <person name="Nemec A."/>
            <person name="Walker B."/>
            <person name="Young S.K."/>
            <person name="Zeng Q."/>
            <person name="Gargeya S."/>
            <person name="Fitzgerald M."/>
            <person name="Haas B."/>
            <person name="Abouelleil A."/>
            <person name="Alvarado L."/>
            <person name="Arachchi H.M."/>
            <person name="Berlin A.M."/>
            <person name="Chapman S.B."/>
            <person name="Dewar J."/>
            <person name="Goldberg J."/>
            <person name="Griggs A."/>
            <person name="Gujja S."/>
            <person name="Hansen M."/>
            <person name="Howarth C."/>
            <person name="Imamovic A."/>
            <person name="Larimer J."/>
            <person name="McCowan C."/>
            <person name="Murphy C."/>
            <person name="Neiman D."/>
            <person name="Pearson M."/>
            <person name="Priest M."/>
            <person name="Roberts A."/>
            <person name="Saif S."/>
            <person name="Shea T."/>
            <person name="Sisk P."/>
            <person name="Sykes S."/>
            <person name="Wortman J."/>
            <person name="Nusbaum C."/>
            <person name="Birren B."/>
        </authorList>
    </citation>
    <scope>NUCLEOTIDE SEQUENCE [LARGE SCALE GENOMIC DNA]</scope>
    <source>
        <strain evidence="8 10">NIPH 3623</strain>
    </source>
</reference>
<dbReference type="Proteomes" id="UP000652691">
    <property type="component" value="Unassembled WGS sequence"/>
</dbReference>
<feature type="transmembrane region" description="Helical" evidence="6">
    <location>
        <begin position="116"/>
        <end position="137"/>
    </location>
</feature>
<dbReference type="InterPro" id="IPR020846">
    <property type="entry name" value="MFS_dom"/>
</dbReference>
<feature type="transmembrane region" description="Helical" evidence="6">
    <location>
        <begin position="59"/>
        <end position="79"/>
    </location>
</feature>
<evidence type="ECO:0000256" key="3">
    <source>
        <dbReference type="ARBA" id="ARBA00022692"/>
    </source>
</evidence>
<sequence length="400" mass="43870">MKQQLHPSHTESTTINDLAQLPIAPLLALMLASFLATANETIPAGLLTQIASGFMTNEAWAGQTVTLCALGAGISAIPLTLLTQKFQQRHLLLVSLITFAVCNFLTALSHNFIFVLLLRFLIGLATGLAWSILATYARSMAPKQLQGRALALAMLGIPLALALGVPMSAWLSNFIGWRNIFIILSLIAILLALWIFFRVPSYHQPSRQQHVPLKTVLQIPGLGPILFLVMAWILSHYLLYTYIAPLLAAIGLTYQLDFVLLIFGLAALIGIWLVGMLVDQYLKKLIFISLGAFLLISVLFSIYFHLLDLKFFALFTVIWGLSFSGAPTLLQTVLANAAQHYADVAQSLLVTVFNLSFACSGIIGGILLETLGIQYFPFMISFILATAIAVMLIHRNNIFK</sequence>
<dbReference type="EMBL" id="APSA01000007">
    <property type="protein sequence ID" value="ENX37397.1"/>
    <property type="molecule type" value="Genomic_DNA"/>
</dbReference>
<dbReference type="InterPro" id="IPR050189">
    <property type="entry name" value="MFS_Efflux_Transporters"/>
</dbReference>
<feature type="transmembrane region" description="Helical" evidence="6">
    <location>
        <begin position="91"/>
        <end position="110"/>
    </location>
</feature>
<gene>
    <name evidence="8" type="ORF">F888_02734</name>
    <name evidence="9" type="ORF">GCM10007354_05790</name>
</gene>
<feature type="transmembrane region" description="Helical" evidence="6">
    <location>
        <begin position="149"/>
        <end position="171"/>
    </location>
</feature>
<evidence type="ECO:0000313" key="8">
    <source>
        <dbReference type="EMBL" id="ENX37397.1"/>
    </source>
</evidence>
<feature type="transmembrane region" description="Helical" evidence="6">
    <location>
        <begin position="21"/>
        <end position="39"/>
    </location>
</feature>
<dbReference type="Gene3D" id="1.20.1250.20">
    <property type="entry name" value="MFS general substrate transporter like domains"/>
    <property type="match status" value="1"/>
</dbReference>
<evidence type="ECO:0000256" key="6">
    <source>
        <dbReference type="SAM" id="Phobius"/>
    </source>
</evidence>
<proteinExistence type="predicted"/>
<keyword evidence="3 6" id="KW-0812">Transmembrane</keyword>
<evidence type="ECO:0000313" key="9">
    <source>
        <dbReference type="EMBL" id="GGH27584.1"/>
    </source>
</evidence>
<feature type="domain" description="Major facilitator superfamily (MFS) profile" evidence="7">
    <location>
        <begin position="25"/>
        <end position="398"/>
    </location>
</feature>
<dbReference type="AlphaFoldDB" id="N9RE15"/>
<dbReference type="Proteomes" id="UP000013200">
    <property type="component" value="Unassembled WGS sequence"/>
</dbReference>
<reference evidence="9" key="3">
    <citation type="submission" date="2024-03" db="EMBL/GenBank/DDBJ databases">
        <authorList>
            <person name="Sun Q."/>
            <person name="Sedlacek I."/>
        </authorList>
    </citation>
    <scope>NUCLEOTIDE SEQUENCE</scope>
    <source>
        <strain evidence="9">CCM 8635</strain>
    </source>
</reference>
<feature type="transmembrane region" description="Helical" evidence="6">
    <location>
        <begin position="374"/>
        <end position="393"/>
    </location>
</feature>
<dbReference type="PANTHER" id="PTHR43124">
    <property type="entry name" value="PURINE EFFLUX PUMP PBUE"/>
    <property type="match status" value="1"/>
</dbReference>
<comment type="caution">
    <text evidence="8">The sequence shown here is derived from an EMBL/GenBank/DDBJ whole genome shotgun (WGS) entry which is preliminary data.</text>
</comment>
<feature type="transmembrane region" description="Helical" evidence="6">
    <location>
        <begin position="177"/>
        <end position="197"/>
    </location>
</feature>
<keyword evidence="4 6" id="KW-1133">Transmembrane helix</keyword>
<dbReference type="PATRIC" id="fig|1217698.3.peg.2675"/>
<feature type="transmembrane region" description="Helical" evidence="6">
    <location>
        <begin position="258"/>
        <end position="278"/>
    </location>
</feature>
<organism evidence="8 10">
    <name type="scientific">Acinetobacter courvalinii</name>
    <dbReference type="NCBI Taxonomy" id="280147"/>
    <lineage>
        <taxon>Bacteria</taxon>
        <taxon>Pseudomonadati</taxon>
        <taxon>Pseudomonadota</taxon>
        <taxon>Gammaproteobacteria</taxon>
        <taxon>Moraxellales</taxon>
        <taxon>Moraxellaceae</taxon>
        <taxon>Acinetobacter</taxon>
    </lineage>
</organism>
<dbReference type="SUPFAM" id="SSF103473">
    <property type="entry name" value="MFS general substrate transporter"/>
    <property type="match status" value="1"/>
</dbReference>
<name>N9RE15_9GAMM</name>
<dbReference type="PROSITE" id="PS50850">
    <property type="entry name" value="MFS"/>
    <property type="match status" value="1"/>
</dbReference>
<accession>N9RE15</accession>
<dbReference type="CDD" id="cd17324">
    <property type="entry name" value="MFS_NepI_like"/>
    <property type="match status" value="1"/>
</dbReference>
<evidence type="ECO:0000256" key="4">
    <source>
        <dbReference type="ARBA" id="ARBA00022989"/>
    </source>
</evidence>
<dbReference type="HOGENOM" id="CLU_001265_61_1_6"/>
<evidence type="ECO:0000259" key="7">
    <source>
        <dbReference type="PROSITE" id="PS50850"/>
    </source>
</evidence>
<feature type="transmembrane region" description="Helical" evidence="6">
    <location>
        <begin position="217"/>
        <end position="238"/>
    </location>
</feature>
<feature type="transmembrane region" description="Helical" evidence="6">
    <location>
        <begin position="312"/>
        <end position="335"/>
    </location>
</feature>
<evidence type="ECO:0000313" key="11">
    <source>
        <dbReference type="Proteomes" id="UP000652691"/>
    </source>
</evidence>
<dbReference type="InterPro" id="IPR011701">
    <property type="entry name" value="MFS"/>
</dbReference>
<protein>
    <submittedName>
        <fullName evidence="9">MFS transporter</fullName>
    </submittedName>
</protein>
<keyword evidence="2" id="KW-1003">Cell membrane</keyword>
<keyword evidence="5 6" id="KW-0472">Membrane</keyword>
<dbReference type="GO" id="GO:0005886">
    <property type="term" value="C:plasma membrane"/>
    <property type="evidence" value="ECO:0007669"/>
    <property type="project" value="UniProtKB-SubCell"/>
</dbReference>